<dbReference type="RefSeq" id="WP_048514342.1">
    <property type="nucleotide sequence ID" value="NZ_FUXD01000012.1"/>
</dbReference>
<evidence type="ECO:0000313" key="6">
    <source>
        <dbReference type="EMBL" id="KMO86428.1"/>
    </source>
</evidence>
<reference evidence="6 7" key="1">
    <citation type="submission" date="2015-06" db="EMBL/GenBank/DDBJ databases">
        <title>Draft genome sequence of beer spoilage bacterium Megasphaera cerevisiae type strain 20462.</title>
        <authorList>
            <person name="Kutumbaka K."/>
            <person name="Pasmowitz J."/>
            <person name="Mategko J."/>
            <person name="Reyes D."/>
            <person name="Friedrich A."/>
            <person name="Han S."/>
            <person name="Martens-Habbena W."/>
            <person name="Neal-McKinney J."/>
            <person name="Janagama H.K."/>
            <person name="Nadala C."/>
            <person name="Samadpour M."/>
        </authorList>
    </citation>
    <scope>NUCLEOTIDE SEQUENCE [LARGE SCALE GENOMIC DNA]</scope>
    <source>
        <strain evidence="6 7">DSM 20462</strain>
    </source>
</reference>
<gene>
    <name evidence="6" type="ORF">AB840_08150</name>
</gene>
<evidence type="ECO:0000256" key="2">
    <source>
        <dbReference type="ARBA" id="ARBA00022670"/>
    </source>
</evidence>
<comment type="similarity">
    <text evidence="1">Belongs to the peptidase C40 family.</text>
</comment>
<comment type="caution">
    <text evidence="6">The sequence shown here is derived from an EMBL/GenBank/DDBJ whole genome shotgun (WGS) entry which is preliminary data.</text>
</comment>
<evidence type="ECO:0000259" key="5">
    <source>
        <dbReference type="PROSITE" id="PS51935"/>
    </source>
</evidence>
<evidence type="ECO:0000256" key="1">
    <source>
        <dbReference type="ARBA" id="ARBA00007074"/>
    </source>
</evidence>
<proteinExistence type="inferred from homology"/>
<dbReference type="InterPro" id="IPR038765">
    <property type="entry name" value="Papain-like_cys_pep_sf"/>
</dbReference>
<evidence type="ECO:0000256" key="4">
    <source>
        <dbReference type="ARBA" id="ARBA00022807"/>
    </source>
</evidence>
<dbReference type="PANTHER" id="PTHR47053">
    <property type="entry name" value="MUREIN DD-ENDOPEPTIDASE MEPH-RELATED"/>
    <property type="match status" value="1"/>
</dbReference>
<dbReference type="EMBL" id="LEKT01000023">
    <property type="protein sequence ID" value="KMO86428.1"/>
    <property type="molecule type" value="Genomic_DNA"/>
</dbReference>
<dbReference type="PATRIC" id="fig|1122219.3.peg.1318"/>
<dbReference type="PROSITE" id="PS51935">
    <property type="entry name" value="NLPC_P60"/>
    <property type="match status" value="1"/>
</dbReference>
<dbReference type="GO" id="GO:0008234">
    <property type="term" value="F:cysteine-type peptidase activity"/>
    <property type="evidence" value="ECO:0007669"/>
    <property type="project" value="UniProtKB-KW"/>
</dbReference>
<dbReference type="SUPFAM" id="SSF54001">
    <property type="entry name" value="Cysteine proteinases"/>
    <property type="match status" value="1"/>
</dbReference>
<sequence length="138" mass="15398">MCDVTYADLIGVPFKNRGRDIRTGFDCYGLVMEIYRRHGMILPEFTADYDDCDKVSHIIHGQTQSDTWQPVSAPLPVPCVVAIRFGVPAPLVNHTGVYIGDGKFIHIREKTGVCIESIHSIAWKHVIAGFFMYKGSAV</sequence>
<accession>A0A0J6WW35</accession>
<dbReference type="PANTHER" id="PTHR47053:SF1">
    <property type="entry name" value="MUREIN DD-ENDOPEPTIDASE MEPH-RELATED"/>
    <property type="match status" value="1"/>
</dbReference>
<keyword evidence="2" id="KW-0645">Protease</keyword>
<dbReference type="Gene3D" id="3.90.1720.10">
    <property type="entry name" value="endopeptidase domain like (from Nostoc punctiforme)"/>
    <property type="match status" value="1"/>
</dbReference>
<organism evidence="6 7">
    <name type="scientific">Megasphaera cerevisiae DSM 20462</name>
    <dbReference type="NCBI Taxonomy" id="1122219"/>
    <lineage>
        <taxon>Bacteria</taxon>
        <taxon>Bacillati</taxon>
        <taxon>Bacillota</taxon>
        <taxon>Negativicutes</taxon>
        <taxon>Veillonellales</taxon>
        <taxon>Veillonellaceae</taxon>
        <taxon>Megasphaera</taxon>
    </lineage>
</organism>
<dbReference type="Proteomes" id="UP000036503">
    <property type="component" value="Unassembled WGS sequence"/>
</dbReference>
<name>A0A0J6WW35_9FIRM</name>
<dbReference type="InterPro" id="IPR000064">
    <property type="entry name" value="NLP_P60_dom"/>
</dbReference>
<keyword evidence="7" id="KW-1185">Reference proteome</keyword>
<feature type="domain" description="NlpC/P60" evidence="5">
    <location>
        <begin position="1"/>
        <end position="134"/>
    </location>
</feature>
<dbReference type="OrthoDB" id="9808890at2"/>
<evidence type="ECO:0000313" key="7">
    <source>
        <dbReference type="Proteomes" id="UP000036503"/>
    </source>
</evidence>
<dbReference type="InParanoid" id="A0A0J6WW35"/>
<keyword evidence="4" id="KW-0788">Thiol protease</keyword>
<protein>
    <recommendedName>
        <fullName evidence="5">NlpC/P60 domain-containing protein</fullName>
    </recommendedName>
</protein>
<dbReference type="InterPro" id="IPR051202">
    <property type="entry name" value="Peptidase_C40"/>
</dbReference>
<evidence type="ECO:0000256" key="3">
    <source>
        <dbReference type="ARBA" id="ARBA00022801"/>
    </source>
</evidence>
<dbReference type="GO" id="GO:0006508">
    <property type="term" value="P:proteolysis"/>
    <property type="evidence" value="ECO:0007669"/>
    <property type="project" value="UniProtKB-KW"/>
</dbReference>
<keyword evidence="3" id="KW-0378">Hydrolase</keyword>
<dbReference type="AlphaFoldDB" id="A0A0J6WW35"/>